<dbReference type="AlphaFoldDB" id="Q5H3X6"/>
<dbReference type="InterPro" id="IPR011330">
    <property type="entry name" value="Glyco_hydro/deAcase_b/a-brl"/>
</dbReference>
<keyword evidence="1" id="KW-0812">Transmembrane</keyword>
<evidence type="ECO:0000313" key="4">
    <source>
        <dbReference type="Proteomes" id="UP000006735"/>
    </source>
</evidence>
<dbReference type="EMBL" id="AE013598">
    <property type="protein sequence ID" value="AAW74345.1"/>
    <property type="molecule type" value="Genomic_DNA"/>
</dbReference>
<dbReference type="InterPro" id="IPR002509">
    <property type="entry name" value="NODB_dom"/>
</dbReference>
<feature type="domain" description="NodB homology" evidence="2">
    <location>
        <begin position="111"/>
        <end position="294"/>
    </location>
</feature>
<dbReference type="InterPro" id="IPR050248">
    <property type="entry name" value="Polysacc_deacetylase_ArnD"/>
</dbReference>
<accession>Q5H3X6</accession>
<dbReference type="KEGG" id="xoo:XOO1091"/>
<evidence type="ECO:0000313" key="3">
    <source>
        <dbReference type="EMBL" id="AAW74345.1"/>
    </source>
</evidence>
<keyword evidence="4" id="KW-1185">Reference proteome</keyword>
<reference evidence="3 4" key="1">
    <citation type="journal article" date="2005" name="Nucleic Acids Res.">
        <title>The genome sequence of Xanthomonas oryzae pathovar oryzae KACC10331, the bacterial blight pathogen of rice.</title>
        <authorList>
            <person name="Lee B.M."/>
            <person name="Park Y.J."/>
            <person name="Park D.S."/>
            <person name="Kang H.W."/>
            <person name="Kim J.G."/>
            <person name="Song E.S."/>
            <person name="Park I.C."/>
            <person name="Yoon U.H."/>
            <person name="Hahn J.H."/>
            <person name="Koo B.S."/>
            <person name="Lee G.B."/>
            <person name="Kim H."/>
            <person name="Park H.S."/>
            <person name="Yoon K.O."/>
            <person name="Kim J.H."/>
            <person name="Jung C.H."/>
            <person name="Koh N.H."/>
            <person name="Seo J.S."/>
            <person name="Go S.J."/>
        </authorList>
    </citation>
    <scope>NUCLEOTIDE SEQUENCE [LARGE SCALE GENOMIC DNA]</scope>
    <source>
        <strain evidence="4">KACC10331 / KXO85</strain>
    </source>
</reference>
<dbReference type="CDD" id="cd10917">
    <property type="entry name" value="CE4_NodB_like_6s_7s"/>
    <property type="match status" value="1"/>
</dbReference>
<dbReference type="Gene3D" id="3.20.20.370">
    <property type="entry name" value="Glycoside hydrolase/deacetylase"/>
    <property type="match status" value="1"/>
</dbReference>
<dbReference type="STRING" id="291331.XOO1091"/>
<dbReference type="GO" id="GO:0016810">
    <property type="term" value="F:hydrolase activity, acting on carbon-nitrogen (but not peptide) bonds"/>
    <property type="evidence" value="ECO:0007669"/>
    <property type="project" value="InterPro"/>
</dbReference>
<dbReference type="Proteomes" id="UP000006735">
    <property type="component" value="Chromosome"/>
</dbReference>
<dbReference type="PANTHER" id="PTHR10587">
    <property type="entry name" value="GLYCOSYL TRANSFERASE-RELATED"/>
    <property type="match status" value="1"/>
</dbReference>
<evidence type="ECO:0000256" key="1">
    <source>
        <dbReference type="SAM" id="Phobius"/>
    </source>
</evidence>
<dbReference type="SUPFAM" id="SSF88713">
    <property type="entry name" value="Glycoside hydrolase/deacetylase"/>
    <property type="match status" value="1"/>
</dbReference>
<protein>
    <submittedName>
        <fullName evidence="3">Acetylxylan esterase</fullName>
    </submittedName>
</protein>
<keyword evidence="1" id="KW-1133">Transmembrane helix</keyword>
<dbReference type="GO" id="GO:0005975">
    <property type="term" value="P:carbohydrate metabolic process"/>
    <property type="evidence" value="ECO:0007669"/>
    <property type="project" value="InterPro"/>
</dbReference>
<feature type="transmembrane region" description="Helical" evidence="1">
    <location>
        <begin position="75"/>
        <end position="93"/>
    </location>
</feature>
<dbReference type="HOGENOM" id="CLU_021264_0_3_6"/>
<organism evidence="3 4">
    <name type="scientific">Xanthomonas oryzae pv. oryzae (strain KACC10331 / KXO85)</name>
    <dbReference type="NCBI Taxonomy" id="291331"/>
    <lineage>
        <taxon>Bacteria</taxon>
        <taxon>Pseudomonadati</taxon>
        <taxon>Pseudomonadota</taxon>
        <taxon>Gammaproteobacteria</taxon>
        <taxon>Lysobacterales</taxon>
        <taxon>Lysobacteraceae</taxon>
        <taxon>Xanthomonas</taxon>
    </lineage>
</organism>
<proteinExistence type="predicted"/>
<gene>
    <name evidence="3" type="primary">nodB</name>
    <name evidence="3" type="ordered locus">XOO1091</name>
</gene>
<dbReference type="Pfam" id="PF01522">
    <property type="entry name" value="Polysacc_deac_1"/>
    <property type="match status" value="1"/>
</dbReference>
<dbReference type="PROSITE" id="PS51677">
    <property type="entry name" value="NODB"/>
    <property type="match status" value="1"/>
</dbReference>
<name>Q5H3X6_XANOR</name>
<dbReference type="PANTHER" id="PTHR10587:SF137">
    <property type="entry name" value="4-DEOXY-4-FORMAMIDO-L-ARABINOSE-PHOSPHOUNDECAPRENOL DEFORMYLASE ARND-RELATED"/>
    <property type="match status" value="1"/>
</dbReference>
<keyword evidence="1" id="KW-0472">Membrane</keyword>
<evidence type="ECO:0000259" key="2">
    <source>
        <dbReference type="PROSITE" id="PS51677"/>
    </source>
</evidence>
<sequence length="294" mass="32265">MQQRIDTGTQGGIEGHGGTSVGAWKAFILRRMASCGMTTSETLYRTPSHPYRWVGLLALSQAAVALLWWHRGWGWGLLALLLSHALFVVPVFLPRARLYAPVLARLPGRAPHVWLTIDDGPSDDTPAILDLLDAYDAKATFFVVGARAQQRPELVRDMVRCGHGIGNHSHTHPQAWFWALGPRRMAQEIGQAQRVLACITGQAPRLYRSVVGMTNPFVASQLRAHGLTRVAWSARGFDGVRCEPDTTIARIVRDLQPGAIVLLHEGAAHGHNLTILRGVLDAMQARGLVGRRPD</sequence>